<name>M5UJB8_9BACT</name>
<keyword evidence="2" id="KW-0812">Transmembrane</keyword>
<evidence type="ECO:0000313" key="4">
    <source>
        <dbReference type="Proteomes" id="UP000011885"/>
    </source>
</evidence>
<dbReference type="EMBL" id="ANOH01000050">
    <property type="protein sequence ID" value="EMI57941.1"/>
    <property type="molecule type" value="Genomic_DNA"/>
</dbReference>
<protein>
    <submittedName>
        <fullName evidence="3">Putative secreted protein</fullName>
    </submittedName>
</protein>
<dbReference type="OrthoDB" id="292680at2"/>
<feature type="compositionally biased region" description="Basic and acidic residues" evidence="1">
    <location>
        <begin position="61"/>
        <end position="71"/>
    </location>
</feature>
<dbReference type="AlphaFoldDB" id="M5UJB8"/>
<sequence length="170" mass="18312">MFTNFLLTSLRKFAPSLLPLFVGIVIGGVWVSEKSLSVTAQTPNFGPTGTDGYTDASTDDATPRKLGEDGPRFGQVVGDRVSVIEARDGRDVAGSGDLIGFSHVDDSGTQVITIVDAEKRWMAVYHVGSEGKIRLASSREIAADFTLELNVTPPLPDQIRRMQGLPPRSH</sequence>
<accession>M5UJB8</accession>
<evidence type="ECO:0000313" key="3">
    <source>
        <dbReference type="EMBL" id="EMI57941.1"/>
    </source>
</evidence>
<reference evidence="3 4" key="1">
    <citation type="journal article" date="2013" name="Mar. Genomics">
        <title>Expression of sulfatases in Rhodopirellula baltica and the diversity of sulfatases in the genus Rhodopirellula.</title>
        <authorList>
            <person name="Wegner C.E."/>
            <person name="Richter-Heitmann T."/>
            <person name="Klindworth A."/>
            <person name="Klockow C."/>
            <person name="Richter M."/>
            <person name="Achstetter T."/>
            <person name="Glockner F.O."/>
            <person name="Harder J."/>
        </authorList>
    </citation>
    <scope>NUCLEOTIDE SEQUENCE [LARGE SCALE GENOMIC DNA]</scope>
    <source>
        <strain evidence="3 4">SM41</strain>
    </source>
</reference>
<feature type="region of interest" description="Disordered" evidence="1">
    <location>
        <begin position="42"/>
        <end position="71"/>
    </location>
</feature>
<evidence type="ECO:0000256" key="2">
    <source>
        <dbReference type="SAM" id="Phobius"/>
    </source>
</evidence>
<dbReference type="Proteomes" id="UP000011885">
    <property type="component" value="Unassembled WGS sequence"/>
</dbReference>
<keyword evidence="2" id="KW-0472">Membrane</keyword>
<keyword evidence="2" id="KW-1133">Transmembrane helix</keyword>
<dbReference type="RefSeq" id="WP_008674191.1">
    <property type="nucleotide sequence ID" value="NZ_ANOH01000050.1"/>
</dbReference>
<keyword evidence="4" id="KW-1185">Reference proteome</keyword>
<comment type="caution">
    <text evidence="3">The sequence shown here is derived from an EMBL/GenBank/DDBJ whole genome shotgun (WGS) entry which is preliminary data.</text>
</comment>
<organism evidence="3 4">
    <name type="scientific">Rhodopirellula sallentina SM41</name>
    <dbReference type="NCBI Taxonomy" id="1263870"/>
    <lineage>
        <taxon>Bacteria</taxon>
        <taxon>Pseudomonadati</taxon>
        <taxon>Planctomycetota</taxon>
        <taxon>Planctomycetia</taxon>
        <taxon>Pirellulales</taxon>
        <taxon>Pirellulaceae</taxon>
        <taxon>Rhodopirellula</taxon>
    </lineage>
</organism>
<proteinExistence type="predicted"/>
<evidence type="ECO:0000256" key="1">
    <source>
        <dbReference type="SAM" id="MobiDB-lite"/>
    </source>
</evidence>
<dbReference type="PATRIC" id="fig|1263870.3.peg.640"/>
<feature type="transmembrane region" description="Helical" evidence="2">
    <location>
        <begin position="12"/>
        <end position="31"/>
    </location>
</feature>
<gene>
    <name evidence="3" type="ORF">RSSM_00581</name>
</gene>